<dbReference type="GO" id="GO:0030976">
    <property type="term" value="F:thiamine pyrophosphate binding"/>
    <property type="evidence" value="ECO:0007669"/>
    <property type="project" value="InterPro"/>
</dbReference>
<proteinExistence type="inferred from homology"/>
<keyword evidence="2 3" id="KW-0786">Thiamine pyrophosphate</keyword>
<accession>A0A1H9F9L2</accession>
<dbReference type="PROSITE" id="PS00187">
    <property type="entry name" value="TPP_ENZYMES"/>
    <property type="match status" value="1"/>
</dbReference>
<dbReference type="Pfam" id="PF02776">
    <property type="entry name" value="TPP_enzyme_N"/>
    <property type="match status" value="1"/>
</dbReference>
<dbReference type="InterPro" id="IPR047211">
    <property type="entry name" value="POXB-like"/>
</dbReference>
<evidence type="ECO:0000313" key="7">
    <source>
        <dbReference type="EMBL" id="SEQ34133.1"/>
    </source>
</evidence>
<dbReference type="EMBL" id="FOGC01000002">
    <property type="protein sequence ID" value="SEQ34133.1"/>
    <property type="molecule type" value="Genomic_DNA"/>
</dbReference>
<protein>
    <submittedName>
        <fullName evidence="7">Pyruvate dehydrogenase (Quinone)</fullName>
    </submittedName>
</protein>
<keyword evidence="7" id="KW-0670">Pyruvate</keyword>
<dbReference type="InterPro" id="IPR011766">
    <property type="entry name" value="TPP_enzyme_TPP-bd"/>
</dbReference>
<evidence type="ECO:0000256" key="2">
    <source>
        <dbReference type="ARBA" id="ARBA00023052"/>
    </source>
</evidence>
<evidence type="ECO:0000259" key="6">
    <source>
        <dbReference type="Pfam" id="PF02776"/>
    </source>
</evidence>
<dbReference type="SUPFAM" id="SSF52518">
    <property type="entry name" value="Thiamin diphosphate-binding fold (THDP-binding)"/>
    <property type="match status" value="2"/>
</dbReference>
<feature type="domain" description="Thiamine pyrophosphate enzyme N-terminal TPP-binding" evidence="6">
    <location>
        <begin position="6"/>
        <end position="119"/>
    </location>
</feature>
<dbReference type="Gene3D" id="3.40.50.1220">
    <property type="entry name" value="TPP-binding domain"/>
    <property type="match status" value="1"/>
</dbReference>
<gene>
    <name evidence="7" type="ORF">SAMN05216522_102205</name>
</gene>
<name>A0A1H9F9L2_9GAMM</name>
<dbReference type="InterPro" id="IPR012000">
    <property type="entry name" value="Thiamin_PyroP_enz_cen_dom"/>
</dbReference>
<dbReference type="GO" id="GO:0003824">
    <property type="term" value="F:catalytic activity"/>
    <property type="evidence" value="ECO:0007669"/>
    <property type="project" value="InterPro"/>
</dbReference>
<feature type="domain" description="Thiamine pyrophosphate enzyme central" evidence="4">
    <location>
        <begin position="189"/>
        <end position="317"/>
    </location>
</feature>
<evidence type="ECO:0000256" key="3">
    <source>
        <dbReference type="RuleBase" id="RU362132"/>
    </source>
</evidence>
<feature type="domain" description="Thiamine pyrophosphate enzyme TPP-binding" evidence="5">
    <location>
        <begin position="378"/>
        <end position="524"/>
    </location>
</feature>
<evidence type="ECO:0000259" key="5">
    <source>
        <dbReference type="Pfam" id="PF02775"/>
    </source>
</evidence>
<dbReference type="AlphaFoldDB" id="A0A1H9F9L2"/>
<organism evidence="7 8">
    <name type="scientific">Rosenbergiella nectarea</name>
    <dbReference type="NCBI Taxonomy" id="988801"/>
    <lineage>
        <taxon>Bacteria</taxon>
        <taxon>Pseudomonadati</taxon>
        <taxon>Pseudomonadota</taxon>
        <taxon>Gammaproteobacteria</taxon>
        <taxon>Enterobacterales</taxon>
        <taxon>Erwiniaceae</taxon>
        <taxon>Rosenbergiella</taxon>
    </lineage>
</organism>
<dbReference type="CDD" id="cd02014">
    <property type="entry name" value="TPP_POX"/>
    <property type="match status" value="1"/>
</dbReference>
<dbReference type="InterPro" id="IPR029061">
    <property type="entry name" value="THDP-binding"/>
</dbReference>
<dbReference type="Pfam" id="PF00205">
    <property type="entry name" value="TPP_enzyme_M"/>
    <property type="match status" value="1"/>
</dbReference>
<comment type="similarity">
    <text evidence="1 3">Belongs to the TPP enzyme family.</text>
</comment>
<evidence type="ECO:0000313" key="8">
    <source>
        <dbReference type="Proteomes" id="UP000242515"/>
    </source>
</evidence>
<dbReference type="PANTHER" id="PTHR42981:SF2">
    <property type="entry name" value="PYRUVATE DEHYDROGENASE [UBIQUINONE]"/>
    <property type="match status" value="1"/>
</dbReference>
<dbReference type="RefSeq" id="WP_092673016.1">
    <property type="nucleotide sequence ID" value="NZ_FOGC01000002.1"/>
</dbReference>
<dbReference type="SUPFAM" id="SSF52467">
    <property type="entry name" value="DHS-like NAD/FAD-binding domain"/>
    <property type="match status" value="1"/>
</dbReference>
<evidence type="ECO:0000259" key="4">
    <source>
        <dbReference type="Pfam" id="PF00205"/>
    </source>
</evidence>
<evidence type="ECO:0000256" key="1">
    <source>
        <dbReference type="ARBA" id="ARBA00007812"/>
    </source>
</evidence>
<dbReference type="InterPro" id="IPR047210">
    <property type="entry name" value="TPP_PYR_POXB-like"/>
</dbReference>
<reference evidence="8" key="1">
    <citation type="submission" date="2016-10" db="EMBL/GenBank/DDBJ databases">
        <authorList>
            <person name="Varghese N."/>
            <person name="Submissions S."/>
        </authorList>
    </citation>
    <scope>NUCLEOTIDE SEQUENCE [LARGE SCALE GENOMIC DNA]</scope>
    <source>
        <strain evidence="8">8N4</strain>
    </source>
</reference>
<dbReference type="InterPro" id="IPR047212">
    <property type="entry name" value="TPP_POXB-like"/>
</dbReference>
<dbReference type="Proteomes" id="UP000242515">
    <property type="component" value="Unassembled WGS sequence"/>
</dbReference>
<dbReference type="STRING" id="988801.SAMN05216522_102205"/>
<dbReference type="Pfam" id="PF02775">
    <property type="entry name" value="TPP_enzyme_C"/>
    <property type="match status" value="1"/>
</dbReference>
<dbReference type="InterPro" id="IPR029035">
    <property type="entry name" value="DHS-like_NAD/FAD-binding_dom"/>
</dbReference>
<dbReference type="GO" id="GO:0019752">
    <property type="term" value="P:carboxylic acid metabolic process"/>
    <property type="evidence" value="ECO:0007669"/>
    <property type="project" value="UniProtKB-ARBA"/>
</dbReference>
<dbReference type="Gene3D" id="3.40.50.970">
    <property type="match status" value="2"/>
</dbReference>
<dbReference type="OrthoDB" id="9785953at2"/>
<dbReference type="InterPro" id="IPR000399">
    <property type="entry name" value="TPP-bd_CS"/>
</dbReference>
<dbReference type="InterPro" id="IPR012001">
    <property type="entry name" value="Thiamin_PyroP_enz_TPP-bd_dom"/>
</dbReference>
<keyword evidence="8" id="KW-1185">Reference proteome</keyword>
<dbReference type="GO" id="GO:0000287">
    <property type="term" value="F:magnesium ion binding"/>
    <property type="evidence" value="ECO:0007669"/>
    <property type="project" value="InterPro"/>
</dbReference>
<dbReference type="CDD" id="cd07039">
    <property type="entry name" value="TPP_PYR_POX"/>
    <property type="match status" value="1"/>
</dbReference>
<sequence length="575" mass="62656">MSERLVASLIIEQLEKAGVQHCYGVVGDTLNYITDEMSRSSIKWLHVRHEEVAGFAAGAEALMTDRLTACAGSCGPGGLHFINGLFESHRNRAPVILLASQISSELLGNDFPQEVDFLSVYQSCSVFCEQILTADQAPAVIRRACQAALNQRGVAVVVVPVDISKAKTRAVTQTIWQPQPQLTPNPHELQTIASLLNKGKRVTFYAGAGCEGAHDELVALAEKLKAPIVNTSRGKDFIEYDNPYSVGMTGIFGCEAGFEAIKQCDVLLLLGADFAWSQFYPDNATIIQIDQYATHLGRRHPIAFGAVGRVTDTLTALLPLIDTHDDVRFFQQIAKVRDQSVKRRHKEEQRATGHPIHPQYLVSLLNQHAAKDAFFTADGGSAMVWLLRHIDSLGTRRTLASLLHGTMANAMPQAIGLQVAFPERQVIALCGDGGLSMLLGDLFTLVQEELPVKLVVINNGSLNFVELEQKVEGLLDHYTKLKNDNFAKVAGAVGLYSQKVVEAETLEEAMARFLAHPGPALLDVHTHPNELVMPPEISLTQVADTALYATKALFHGRLADVASFVGSEISQKLGK</sequence>
<dbReference type="PANTHER" id="PTHR42981">
    <property type="entry name" value="PYRUVATE DEHYDROGENASE [UBIQUINONE]"/>
    <property type="match status" value="1"/>
</dbReference>